<dbReference type="RefSeq" id="WP_133215557.1">
    <property type="nucleotide sequence ID" value="NZ_SMSE01000006.1"/>
</dbReference>
<evidence type="ECO:0000256" key="5">
    <source>
        <dbReference type="RuleBase" id="RU362125"/>
    </source>
</evidence>
<dbReference type="OrthoDB" id="5427839at2"/>
<dbReference type="Gene3D" id="2.40.110.10">
    <property type="entry name" value="Butyryl-CoA Dehydrogenase, subunit A, domain 2"/>
    <property type="match status" value="1"/>
</dbReference>
<dbReference type="PANTHER" id="PTHR43884">
    <property type="entry name" value="ACYL-COA DEHYDROGENASE"/>
    <property type="match status" value="1"/>
</dbReference>
<evidence type="ECO:0000313" key="8">
    <source>
        <dbReference type="EMBL" id="TDG11395.1"/>
    </source>
</evidence>
<accession>A0A4R5LMV1</accession>
<comment type="similarity">
    <text evidence="2 5">Belongs to the acyl-CoA dehydrogenase family.</text>
</comment>
<keyword evidence="9" id="KW-1185">Reference proteome</keyword>
<dbReference type="GO" id="GO:0005886">
    <property type="term" value="C:plasma membrane"/>
    <property type="evidence" value="ECO:0007669"/>
    <property type="project" value="TreeGrafter"/>
</dbReference>
<gene>
    <name evidence="8" type="ORF">E2F43_18595</name>
</gene>
<evidence type="ECO:0000313" key="9">
    <source>
        <dbReference type="Proteomes" id="UP000295554"/>
    </source>
</evidence>
<evidence type="ECO:0000256" key="1">
    <source>
        <dbReference type="ARBA" id="ARBA00001974"/>
    </source>
</evidence>
<dbReference type="InterPro" id="IPR036250">
    <property type="entry name" value="AcylCo_DH-like_C"/>
</dbReference>
<dbReference type="AlphaFoldDB" id="A0A4R5LMV1"/>
<name>A0A4R5LMV1_9GAMM</name>
<reference evidence="8 9" key="1">
    <citation type="submission" date="2019-03" db="EMBL/GenBank/DDBJ databases">
        <title>Seongchinamella monodicae gen. nov., sp. nov., a novel member of the Gammaproteobacteria isolated from a tidal mudflat of beach.</title>
        <authorList>
            <person name="Yang H.G."/>
            <person name="Kang J.W."/>
            <person name="Lee S.D."/>
        </authorList>
    </citation>
    <scope>NUCLEOTIDE SEQUENCE [LARGE SCALE GENOMIC DNA]</scope>
    <source>
        <strain evidence="8 9">GH4-78</strain>
    </source>
</reference>
<dbReference type="Gene3D" id="1.20.140.10">
    <property type="entry name" value="Butyryl-CoA Dehydrogenase, subunit A, domain 3"/>
    <property type="match status" value="1"/>
</dbReference>
<feature type="domain" description="Acyl-CoA dehydrogenase/oxidase C-terminal" evidence="6">
    <location>
        <begin position="236"/>
        <end position="383"/>
    </location>
</feature>
<dbReference type="EMBL" id="SMSE01000006">
    <property type="protein sequence ID" value="TDG11395.1"/>
    <property type="molecule type" value="Genomic_DNA"/>
</dbReference>
<dbReference type="PANTHER" id="PTHR43884:SF19">
    <property type="entry name" value="ACYL-COA DEHYDROGENASE FADE4-RELATED"/>
    <property type="match status" value="1"/>
</dbReference>
<dbReference type="SUPFAM" id="SSF47203">
    <property type="entry name" value="Acyl-CoA dehydrogenase C-terminal domain-like"/>
    <property type="match status" value="1"/>
</dbReference>
<evidence type="ECO:0000256" key="3">
    <source>
        <dbReference type="ARBA" id="ARBA00022630"/>
    </source>
</evidence>
<evidence type="ECO:0000259" key="7">
    <source>
        <dbReference type="Pfam" id="PF02770"/>
    </source>
</evidence>
<dbReference type="InterPro" id="IPR037069">
    <property type="entry name" value="AcylCoA_DH/ox_N_sf"/>
</dbReference>
<comment type="cofactor">
    <cofactor evidence="1 5">
        <name>FAD</name>
        <dbReference type="ChEBI" id="CHEBI:57692"/>
    </cofactor>
</comment>
<proteinExistence type="inferred from homology"/>
<organism evidence="8 9">
    <name type="scientific">Seongchinamella unica</name>
    <dbReference type="NCBI Taxonomy" id="2547392"/>
    <lineage>
        <taxon>Bacteria</taxon>
        <taxon>Pseudomonadati</taxon>
        <taxon>Pseudomonadota</taxon>
        <taxon>Gammaproteobacteria</taxon>
        <taxon>Cellvibrionales</taxon>
        <taxon>Halieaceae</taxon>
        <taxon>Seongchinamella</taxon>
    </lineage>
</organism>
<keyword evidence="4 5" id="KW-0274">FAD</keyword>
<dbReference type="InterPro" id="IPR009100">
    <property type="entry name" value="AcylCoA_DH/oxidase_NM_dom_sf"/>
</dbReference>
<dbReference type="InterPro" id="IPR046373">
    <property type="entry name" value="Acyl-CoA_Oxase/DH_mid-dom_sf"/>
</dbReference>
<dbReference type="Proteomes" id="UP000295554">
    <property type="component" value="Unassembled WGS sequence"/>
</dbReference>
<dbReference type="SUPFAM" id="SSF56645">
    <property type="entry name" value="Acyl-CoA dehydrogenase NM domain-like"/>
    <property type="match status" value="1"/>
</dbReference>
<dbReference type="Pfam" id="PF02770">
    <property type="entry name" value="Acyl-CoA_dh_M"/>
    <property type="match status" value="1"/>
</dbReference>
<dbReference type="InterPro" id="IPR006091">
    <property type="entry name" value="Acyl-CoA_Oxase/DH_mid-dom"/>
</dbReference>
<dbReference type="GO" id="GO:0003995">
    <property type="term" value="F:acyl-CoA dehydrogenase activity"/>
    <property type="evidence" value="ECO:0007669"/>
    <property type="project" value="TreeGrafter"/>
</dbReference>
<sequence length="564" mass="64320">MNLLNPHQFQSRHTDEGTAELLQSVINWFEARGLTRLKKDWHDKVWNYDFVAFMKEQQVLATLMTPSGYGDDAHWDSLRNVQFAEISAFYGIAYWYTFQVSMLGLGPVFNGDNEAAKQRAARLLREGGVFAFGLSEKEHGADIYSSDMELIPQADGTYLARGDKYYIGNGNEAALVSVFAKNAETGEYVFFIVDSKHPNYTCVKNTVAHQCYVSEFTLNDYPITEDDILSSGQKAWDDMLNTINYCKFNLGFGSIGLASHALYEAMDHAANRNLYGRYVTDFPQVKRLFTDSYCRLIAMKLFAYRATDYMRCASADDRRYLLYNPLVKMKVTMQGEQVVADLFDVIAARGFEQEPFFEVAAREIGMLPKLEGTAHVNMGLVVKFMRNYMFNPAEFEPVPQRDELADDTFLFHQGPTRGLGDVRFHDYHIAYGLFDLPNIQVFKGQIASFRTMLAEAGPDEQQVKDIDYMLGLGELFTLVVYGQLILEHAAMDDTDSDLLNQIFDVFVRDFSTYAAELHGKPANTDQQRQFLLELIQAPAANPEQFDTVWREQVYALKGQYQLRP</sequence>
<dbReference type="Gene3D" id="1.10.540.10">
    <property type="entry name" value="Acyl-CoA dehydrogenase/oxidase, N-terminal domain"/>
    <property type="match status" value="1"/>
</dbReference>
<evidence type="ECO:0000256" key="4">
    <source>
        <dbReference type="ARBA" id="ARBA00022827"/>
    </source>
</evidence>
<keyword evidence="3 5" id="KW-0285">Flavoprotein</keyword>
<comment type="caution">
    <text evidence="8">The sequence shown here is derived from an EMBL/GenBank/DDBJ whole genome shotgun (WGS) entry which is preliminary data.</text>
</comment>
<evidence type="ECO:0000256" key="2">
    <source>
        <dbReference type="ARBA" id="ARBA00009347"/>
    </source>
</evidence>
<evidence type="ECO:0000259" key="6">
    <source>
        <dbReference type="Pfam" id="PF00441"/>
    </source>
</evidence>
<dbReference type="GO" id="GO:0050660">
    <property type="term" value="F:flavin adenine dinucleotide binding"/>
    <property type="evidence" value="ECO:0007669"/>
    <property type="project" value="InterPro"/>
</dbReference>
<feature type="domain" description="Acyl-CoA oxidase/dehydrogenase middle" evidence="7">
    <location>
        <begin position="131"/>
        <end position="202"/>
    </location>
</feature>
<dbReference type="Pfam" id="PF00441">
    <property type="entry name" value="Acyl-CoA_dh_1"/>
    <property type="match status" value="1"/>
</dbReference>
<keyword evidence="5" id="KW-0560">Oxidoreductase</keyword>
<protein>
    <submittedName>
        <fullName evidence="8">Acyl-CoA dehydrogenase</fullName>
    </submittedName>
</protein>
<dbReference type="InterPro" id="IPR009075">
    <property type="entry name" value="AcylCo_DH/oxidase_C"/>
</dbReference>